<accession>A0ABZ3E945</accession>
<dbReference type="EMBL" id="CP152380">
    <property type="protein sequence ID" value="XAF55559.1"/>
    <property type="molecule type" value="Genomic_DNA"/>
</dbReference>
<keyword evidence="1" id="KW-0732">Signal</keyword>
<evidence type="ECO:0000259" key="2">
    <source>
        <dbReference type="Pfam" id="PF07589"/>
    </source>
</evidence>
<feature type="domain" description="Ice-binding protein C-terminal" evidence="2">
    <location>
        <begin position="211"/>
        <end position="232"/>
    </location>
</feature>
<evidence type="ECO:0000313" key="4">
    <source>
        <dbReference type="Proteomes" id="UP001445268"/>
    </source>
</evidence>
<dbReference type="PROSITE" id="PS51257">
    <property type="entry name" value="PROKAR_LIPOPROTEIN"/>
    <property type="match status" value="1"/>
</dbReference>
<gene>
    <name evidence="3" type="ORF">AAGT77_08505</name>
</gene>
<sequence length="236" mass="24130">MNKFNLALATGMLACTSATLSAAPILSISGEGLAAAQAAESAFFSKLKAGYLTEDFDSGYAVGAQSTTINSLAGVGSFTMDLAGSGGACDTAPYACADGLAVLDSGSSPFSGRFDVSPENWLDSMDAQEMTISATAGYTAMGFFMTDPNDAGGRFSIGGVDFLFADIFGQALGNGKVFYLSIFDSDGLGDITIYSNNSNDGYGIDNVTVGTVPEPGTLALFGLGLLGLGMARYKRK</sequence>
<proteinExistence type="predicted"/>
<feature type="signal peptide" evidence="1">
    <location>
        <begin position="1"/>
        <end position="22"/>
    </location>
</feature>
<dbReference type="Pfam" id="PF07589">
    <property type="entry name" value="PEP-CTERM"/>
    <property type="match status" value="1"/>
</dbReference>
<keyword evidence="4" id="KW-1185">Reference proteome</keyword>
<evidence type="ECO:0000256" key="1">
    <source>
        <dbReference type="SAM" id="SignalP"/>
    </source>
</evidence>
<protein>
    <submittedName>
        <fullName evidence="3">PEP-CTERM sorting domain-containing protein</fullName>
    </submittedName>
</protein>
<evidence type="ECO:0000313" key="3">
    <source>
        <dbReference type="EMBL" id="XAF55559.1"/>
    </source>
</evidence>
<dbReference type="RefSeq" id="WP_342632361.1">
    <property type="nucleotide sequence ID" value="NZ_CP152380.1"/>
</dbReference>
<reference evidence="3 4" key="1">
    <citation type="submission" date="2024-04" db="EMBL/GenBank/DDBJ databases">
        <title>Marinobacter sp. SBY-1.</title>
        <authorList>
            <person name="Pan C."/>
        </authorList>
    </citation>
    <scope>NUCLEOTIDE SEQUENCE [LARGE SCALE GENOMIC DNA]</scope>
    <source>
        <strain evidence="3 4">SBY-1</strain>
    </source>
</reference>
<feature type="chain" id="PRO_5045585659" evidence="1">
    <location>
        <begin position="23"/>
        <end position="236"/>
    </location>
</feature>
<dbReference type="NCBIfam" id="TIGR02595">
    <property type="entry name" value="PEP_CTERM"/>
    <property type="match status" value="1"/>
</dbReference>
<dbReference type="InterPro" id="IPR013424">
    <property type="entry name" value="Ice-binding_C"/>
</dbReference>
<name>A0ABZ3E945_9GAMM</name>
<organism evidence="3 4">
    <name type="scientific">Marinobacter alkaliphilus</name>
    <dbReference type="NCBI Taxonomy" id="254719"/>
    <lineage>
        <taxon>Bacteria</taxon>
        <taxon>Pseudomonadati</taxon>
        <taxon>Pseudomonadota</taxon>
        <taxon>Gammaproteobacteria</taxon>
        <taxon>Pseudomonadales</taxon>
        <taxon>Marinobacteraceae</taxon>
        <taxon>Marinobacter</taxon>
    </lineage>
</organism>
<dbReference type="Proteomes" id="UP001445268">
    <property type="component" value="Chromosome"/>
</dbReference>